<feature type="repeat" description="WD" evidence="5">
    <location>
        <begin position="381"/>
        <end position="414"/>
    </location>
</feature>
<feature type="region of interest" description="Disordered" evidence="6">
    <location>
        <begin position="1"/>
        <end position="65"/>
    </location>
</feature>
<evidence type="ECO:0000256" key="5">
    <source>
        <dbReference type="PROSITE-ProRule" id="PRU00221"/>
    </source>
</evidence>
<dbReference type="GO" id="GO:0005737">
    <property type="term" value="C:cytoplasm"/>
    <property type="evidence" value="ECO:0007669"/>
    <property type="project" value="UniProtKB-SubCell"/>
</dbReference>
<evidence type="ECO:0000256" key="3">
    <source>
        <dbReference type="ARBA" id="ARBA00022574"/>
    </source>
</evidence>
<dbReference type="FunFam" id="2.130.10.10:FF:000074">
    <property type="entry name" value="Angio-associated migratory cell protein-like protein"/>
    <property type="match status" value="1"/>
</dbReference>
<accession>A0AAD7VBC3</accession>
<evidence type="ECO:0000313" key="8">
    <source>
        <dbReference type="Proteomes" id="UP001234581"/>
    </source>
</evidence>
<evidence type="ECO:0000256" key="4">
    <source>
        <dbReference type="ARBA" id="ARBA00022737"/>
    </source>
</evidence>
<dbReference type="InterPro" id="IPR001680">
    <property type="entry name" value="WD40_rpt"/>
</dbReference>
<proteinExistence type="predicted"/>
<feature type="compositionally biased region" description="Basic and acidic residues" evidence="6">
    <location>
        <begin position="1"/>
        <end position="26"/>
    </location>
</feature>
<organism evidence="7 8">
    <name type="scientific">Lichtheimia ornata</name>
    <dbReference type="NCBI Taxonomy" id="688661"/>
    <lineage>
        <taxon>Eukaryota</taxon>
        <taxon>Fungi</taxon>
        <taxon>Fungi incertae sedis</taxon>
        <taxon>Mucoromycota</taxon>
        <taxon>Mucoromycotina</taxon>
        <taxon>Mucoromycetes</taxon>
        <taxon>Mucorales</taxon>
        <taxon>Lichtheimiaceae</taxon>
        <taxon>Lichtheimia</taxon>
    </lineage>
</organism>
<comment type="subcellular location">
    <subcellularLocation>
        <location evidence="1">Cytoplasm</location>
    </subcellularLocation>
</comment>
<dbReference type="GeneID" id="83209608"/>
<feature type="repeat" description="WD" evidence="5">
    <location>
        <begin position="339"/>
        <end position="380"/>
    </location>
</feature>
<protein>
    <recommendedName>
        <fullName evidence="9">WD40 repeat-like protein</fullName>
    </recommendedName>
</protein>
<dbReference type="Pfam" id="PF00400">
    <property type="entry name" value="WD40"/>
    <property type="match status" value="8"/>
</dbReference>
<evidence type="ECO:0000313" key="7">
    <source>
        <dbReference type="EMBL" id="KAJ8661861.1"/>
    </source>
</evidence>
<evidence type="ECO:0000256" key="6">
    <source>
        <dbReference type="SAM" id="MobiDB-lite"/>
    </source>
</evidence>
<dbReference type="InterPro" id="IPR019775">
    <property type="entry name" value="WD40_repeat_CS"/>
</dbReference>
<gene>
    <name evidence="7" type="ORF">O0I10_002190</name>
</gene>
<dbReference type="SMART" id="SM00320">
    <property type="entry name" value="WD40"/>
    <property type="match status" value="8"/>
</dbReference>
<dbReference type="PRINTS" id="PR00320">
    <property type="entry name" value="GPROTEINBRPT"/>
</dbReference>
<feature type="compositionally biased region" description="Acidic residues" evidence="6">
    <location>
        <begin position="27"/>
        <end position="52"/>
    </location>
</feature>
<comment type="caution">
    <text evidence="7">The sequence shown here is derived from an EMBL/GenBank/DDBJ whole genome shotgun (WGS) entry which is preliminary data.</text>
</comment>
<feature type="repeat" description="WD" evidence="5">
    <location>
        <begin position="256"/>
        <end position="297"/>
    </location>
</feature>
<dbReference type="InterPro" id="IPR015943">
    <property type="entry name" value="WD40/YVTN_repeat-like_dom_sf"/>
</dbReference>
<dbReference type="PANTHER" id="PTHR19857">
    <property type="entry name" value="MITOCHONDRIAL DIVISION PROTEIN 1-RELATED"/>
    <property type="match status" value="1"/>
</dbReference>
<keyword evidence="8" id="KW-1185">Reference proteome</keyword>
<keyword evidence="4" id="KW-0677">Repeat</keyword>
<dbReference type="InterPro" id="IPR036322">
    <property type="entry name" value="WD40_repeat_dom_sf"/>
</dbReference>
<feature type="repeat" description="WD" evidence="5">
    <location>
        <begin position="126"/>
        <end position="167"/>
    </location>
</feature>
<feature type="repeat" description="WD" evidence="5">
    <location>
        <begin position="177"/>
        <end position="208"/>
    </location>
</feature>
<evidence type="ECO:0000256" key="2">
    <source>
        <dbReference type="ARBA" id="ARBA00022490"/>
    </source>
</evidence>
<keyword evidence="2" id="KW-0963">Cytoplasm</keyword>
<dbReference type="AlphaFoldDB" id="A0AAD7VBC3"/>
<sequence>MSEHDEQQQQHHTQDIVDEEYIRTEDILEEDTVNLDQGEPMDDDDSDDDDMAEGSNPLEGFDVRPSADDENMMELADDSVQGFFDHREPVYAIAMHPKEPTIMVSGGGDDKSYIWRNDTGEMLYELSGHTDSVTAVGFSVDGEYVASAGMDGKVRVWKSATGEFCTAVEGPDEIVWIDWHPKGNILLAGASDSTIWMWAMPSGKFMNIFNGHAAPVTSGKFTPDGKKIVTVSEDTSFIVWDPKSAASEVRLSGDDARFHREPVVTVAVNKDSTLAITGAMDGNARLVNLTNGQIVSALENHSDSVETADFCDVLALAATGSTDGTISIWDVQTQRLRQTLNHEDAVVKVKFVQNSPFLVSCSVDRSIRLWDARTGQCIKNWSGHRDGVLDFAVSSDGKTVVTASDDGTCLVFKA</sequence>
<keyword evidence="3 5" id="KW-0853">WD repeat</keyword>
<name>A0AAD7VBC3_9FUNG</name>
<feature type="repeat" description="WD" evidence="5">
    <location>
        <begin position="83"/>
        <end position="125"/>
    </location>
</feature>
<dbReference type="SUPFAM" id="SSF50978">
    <property type="entry name" value="WD40 repeat-like"/>
    <property type="match status" value="1"/>
</dbReference>
<dbReference type="Gene3D" id="2.130.10.10">
    <property type="entry name" value="YVTN repeat-like/Quinoprotein amine dehydrogenase"/>
    <property type="match status" value="1"/>
</dbReference>
<dbReference type="PANTHER" id="PTHR19857:SF8">
    <property type="entry name" value="ANGIO-ASSOCIATED MIGRATORY CELL PROTEIN"/>
    <property type="match status" value="1"/>
</dbReference>
<evidence type="ECO:0000256" key="1">
    <source>
        <dbReference type="ARBA" id="ARBA00004496"/>
    </source>
</evidence>
<feature type="repeat" description="WD" evidence="5">
    <location>
        <begin position="209"/>
        <end position="250"/>
    </location>
</feature>
<dbReference type="EMBL" id="JARTCD010000006">
    <property type="protein sequence ID" value="KAJ8661861.1"/>
    <property type="molecule type" value="Genomic_DNA"/>
</dbReference>
<dbReference type="InterPro" id="IPR051179">
    <property type="entry name" value="WD_repeat_multifunction"/>
</dbReference>
<dbReference type="InterPro" id="IPR020472">
    <property type="entry name" value="WD40_PAC1"/>
</dbReference>
<dbReference type="CDD" id="cd00200">
    <property type="entry name" value="WD40"/>
    <property type="match status" value="1"/>
</dbReference>
<evidence type="ECO:0008006" key="9">
    <source>
        <dbReference type="Google" id="ProtNLM"/>
    </source>
</evidence>
<dbReference type="PROSITE" id="PS00678">
    <property type="entry name" value="WD_REPEATS_1"/>
    <property type="match status" value="2"/>
</dbReference>
<dbReference type="PROSITE" id="PS50082">
    <property type="entry name" value="WD_REPEATS_2"/>
    <property type="match status" value="8"/>
</dbReference>
<dbReference type="RefSeq" id="XP_058346774.1">
    <property type="nucleotide sequence ID" value="XM_058482276.1"/>
</dbReference>
<feature type="repeat" description="WD" evidence="5">
    <location>
        <begin position="298"/>
        <end position="339"/>
    </location>
</feature>
<dbReference type="PROSITE" id="PS50294">
    <property type="entry name" value="WD_REPEATS_REGION"/>
    <property type="match status" value="5"/>
</dbReference>
<dbReference type="Proteomes" id="UP001234581">
    <property type="component" value="Unassembled WGS sequence"/>
</dbReference>
<reference evidence="7 8" key="1">
    <citation type="submission" date="2023-03" db="EMBL/GenBank/DDBJ databases">
        <title>Genome sequence of Lichtheimia ornata CBS 291.66.</title>
        <authorList>
            <person name="Mohabir J.T."/>
            <person name="Shea T.P."/>
            <person name="Kurbessoian T."/>
            <person name="Berby B."/>
            <person name="Fontaine J."/>
            <person name="Livny J."/>
            <person name="Gnirke A."/>
            <person name="Stajich J.E."/>
            <person name="Cuomo C.A."/>
        </authorList>
    </citation>
    <scope>NUCLEOTIDE SEQUENCE [LARGE SCALE GENOMIC DNA]</scope>
    <source>
        <strain evidence="7">CBS 291.66</strain>
    </source>
</reference>